<organism evidence="2 3">
    <name type="scientific">Sphingomonas crocodyli</name>
    <dbReference type="NCBI Taxonomy" id="1979270"/>
    <lineage>
        <taxon>Bacteria</taxon>
        <taxon>Pseudomonadati</taxon>
        <taxon>Pseudomonadota</taxon>
        <taxon>Alphaproteobacteria</taxon>
        <taxon>Sphingomonadales</taxon>
        <taxon>Sphingomonadaceae</taxon>
        <taxon>Sphingomonas</taxon>
    </lineage>
</organism>
<keyword evidence="3" id="KW-1185">Reference proteome</keyword>
<protein>
    <submittedName>
        <fullName evidence="2">Uncharacterized protein</fullName>
    </submittedName>
</protein>
<dbReference type="Proteomes" id="UP000282971">
    <property type="component" value="Unassembled WGS sequence"/>
</dbReference>
<evidence type="ECO:0000313" key="3">
    <source>
        <dbReference type="Proteomes" id="UP000282971"/>
    </source>
</evidence>
<accession>A0A437LXW5</accession>
<dbReference type="RefSeq" id="WP_127745467.1">
    <property type="nucleotide sequence ID" value="NZ_SACN01000003.1"/>
</dbReference>
<dbReference type="AlphaFoldDB" id="A0A437LXW5"/>
<evidence type="ECO:0000313" key="2">
    <source>
        <dbReference type="EMBL" id="RVT90217.1"/>
    </source>
</evidence>
<evidence type="ECO:0000256" key="1">
    <source>
        <dbReference type="SAM" id="MobiDB-lite"/>
    </source>
</evidence>
<reference evidence="2 3" key="1">
    <citation type="submission" date="2019-01" db="EMBL/GenBank/DDBJ databases">
        <authorList>
            <person name="Chen W.-M."/>
        </authorList>
    </citation>
    <scope>NUCLEOTIDE SEQUENCE [LARGE SCALE GENOMIC DNA]</scope>
    <source>
        <strain evidence="2 3">CCP-7</strain>
    </source>
</reference>
<feature type="region of interest" description="Disordered" evidence="1">
    <location>
        <begin position="39"/>
        <end position="110"/>
    </location>
</feature>
<comment type="caution">
    <text evidence="2">The sequence shown here is derived from an EMBL/GenBank/DDBJ whole genome shotgun (WGS) entry which is preliminary data.</text>
</comment>
<feature type="compositionally biased region" description="Basic and acidic residues" evidence="1">
    <location>
        <begin position="89"/>
        <end position="98"/>
    </location>
</feature>
<sequence>MRTAVAIQLKHPTRKWRHAFALGDGLLREHIHEISVSHVNATGRPVRSNAPGEPMQSQSGSEADIATGLLASSRPTPERPYQTGYAGDKGSEGGDKTDIKRKHISDSFET</sequence>
<dbReference type="EMBL" id="SACN01000003">
    <property type="protein sequence ID" value="RVT90217.1"/>
    <property type="molecule type" value="Genomic_DNA"/>
</dbReference>
<proteinExistence type="predicted"/>
<name>A0A437LXW5_9SPHN</name>
<gene>
    <name evidence="2" type="ORF">EOD43_18135</name>
</gene>